<evidence type="ECO:0000313" key="3">
    <source>
        <dbReference type="Proteomes" id="UP000632138"/>
    </source>
</evidence>
<sequence length="728" mass="77438">MAGDLGITERTVWNQPEAALAPAAGEQDERIIHRYGRLGILAVPRGGPADSAAEAIPATDELSDVERIGLSAFRLRESAEFRTSKDNRPRDGETWDMPDCTTIVPPPPDAQLTQSITPGAPAPAPTSAYLEGSVAVGIIIVQGPTADLQFTDAEAIKAVAEVQNGLGFYAVQNPLAGITFAYDIQNVTLTTPADPAAADKEAIFRDGAMAAMGFPANWNGVVAYVESLRSEFGTRWTYCAFITKYPVNHFAYAYFGGPHLVMDYRNDGWGPDNIDRVFAHETGHIFNAPDEYAASGCTCGGAFGRYGVANGNCETCAAGGGVSCLMKANDFALCEYTPSHLGWSPQLVIRNFGYSAGGWRVESHPRLMADTSNDKRADMVGFGNAGVYVSRALASGGFEPPVLRVGDFGYVAGGWRVDKHPRMLADTTADGRADIVGFGDAGVYVSRAQADGSFDALRLVVPDFGYVAGGWRVDRHPRFMADTTADGRADIVGFGDAGVYVSRAQANGSYDALRLVVANFGYTAGGWRVERHPRFMADTTGDKRADIVGFGDAGVWISRAQPNGSYTAPQLVVNNFGYTAGGWRVEKHPRFVADLTGDGRADILGFGDAGVWISLAQADGSYSAPELVVANFGYVAGGWRVENHPRFLADTTGDGRLDIVGFGDAGVWVSRSLGGGKFEPPGLVVTNFGYVAGGWRVDKHPRFVVDSTGDGKADIIGCGDAGVWFARS</sequence>
<name>A0ABS2AFD1_9ACTN</name>
<evidence type="ECO:0000313" key="2">
    <source>
        <dbReference type="EMBL" id="MBM2618523.1"/>
    </source>
</evidence>
<keyword evidence="1" id="KW-0732">Signal</keyword>
<comment type="caution">
    <text evidence="2">The sequence shown here is derived from an EMBL/GenBank/DDBJ whole genome shotgun (WGS) entry which is preliminary data.</text>
</comment>
<accession>A0ABS2AFD1</accession>
<reference evidence="2 3" key="1">
    <citation type="submission" date="2021-01" db="EMBL/GenBank/DDBJ databases">
        <title>Actinoplanes sp. nov. LDG1-06 isolated from lichen.</title>
        <authorList>
            <person name="Saeng-In P."/>
            <person name="Phongsopitanun W."/>
            <person name="Kanchanasin P."/>
            <person name="Yuki M."/>
            <person name="Kudo T."/>
            <person name="Ohkuma M."/>
            <person name="Tanasupawat S."/>
        </authorList>
    </citation>
    <scope>NUCLEOTIDE SEQUENCE [LARGE SCALE GENOMIC DNA]</scope>
    <source>
        <strain evidence="2 3">LDG1-06</strain>
    </source>
</reference>
<dbReference type="InterPro" id="IPR028994">
    <property type="entry name" value="Integrin_alpha_N"/>
</dbReference>
<dbReference type="Proteomes" id="UP000632138">
    <property type="component" value="Unassembled WGS sequence"/>
</dbReference>
<dbReference type="Pfam" id="PF13517">
    <property type="entry name" value="FG-GAP_3"/>
    <property type="match status" value="1"/>
</dbReference>
<proteinExistence type="predicted"/>
<organism evidence="2 3">
    <name type="scientific">Paractinoplanes ovalisporus</name>
    <dbReference type="NCBI Taxonomy" id="2810368"/>
    <lineage>
        <taxon>Bacteria</taxon>
        <taxon>Bacillati</taxon>
        <taxon>Actinomycetota</taxon>
        <taxon>Actinomycetes</taxon>
        <taxon>Micromonosporales</taxon>
        <taxon>Micromonosporaceae</taxon>
        <taxon>Paractinoplanes</taxon>
    </lineage>
</organism>
<protein>
    <submittedName>
        <fullName evidence="2">VCBS repeat-containing protein</fullName>
    </submittedName>
</protein>
<gene>
    <name evidence="2" type="ORF">JIG36_23485</name>
</gene>
<keyword evidence="3" id="KW-1185">Reference proteome</keyword>
<dbReference type="SUPFAM" id="SSF69318">
    <property type="entry name" value="Integrin alpha N-terminal domain"/>
    <property type="match status" value="1"/>
</dbReference>
<dbReference type="RefSeq" id="WP_203378520.1">
    <property type="nucleotide sequence ID" value="NZ_JAENHP010000007.1"/>
</dbReference>
<dbReference type="EMBL" id="JAENHP010000007">
    <property type="protein sequence ID" value="MBM2618523.1"/>
    <property type="molecule type" value="Genomic_DNA"/>
</dbReference>
<evidence type="ECO:0000256" key="1">
    <source>
        <dbReference type="ARBA" id="ARBA00022729"/>
    </source>
</evidence>
<dbReference type="InterPro" id="IPR013517">
    <property type="entry name" value="FG-GAP"/>
</dbReference>